<feature type="region of interest" description="Disordered" evidence="1">
    <location>
        <begin position="15"/>
        <end position="51"/>
    </location>
</feature>
<evidence type="ECO:0000313" key="3">
    <source>
        <dbReference type="Proteomes" id="UP000324222"/>
    </source>
</evidence>
<feature type="compositionally biased region" description="Basic residues" evidence="1">
    <location>
        <begin position="21"/>
        <end position="30"/>
    </location>
</feature>
<keyword evidence="3" id="KW-1185">Reference proteome</keyword>
<gene>
    <name evidence="2" type="ORF">E2C01_000620</name>
</gene>
<name>A0A5B7CFK5_PORTR</name>
<evidence type="ECO:0000256" key="1">
    <source>
        <dbReference type="SAM" id="MobiDB-lite"/>
    </source>
</evidence>
<dbReference type="AlphaFoldDB" id="A0A5B7CFK5"/>
<organism evidence="2 3">
    <name type="scientific">Portunus trituberculatus</name>
    <name type="common">Swimming crab</name>
    <name type="synonym">Neptunus trituberculatus</name>
    <dbReference type="NCBI Taxonomy" id="210409"/>
    <lineage>
        <taxon>Eukaryota</taxon>
        <taxon>Metazoa</taxon>
        <taxon>Ecdysozoa</taxon>
        <taxon>Arthropoda</taxon>
        <taxon>Crustacea</taxon>
        <taxon>Multicrustacea</taxon>
        <taxon>Malacostraca</taxon>
        <taxon>Eumalacostraca</taxon>
        <taxon>Eucarida</taxon>
        <taxon>Decapoda</taxon>
        <taxon>Pleocyemata</taxon>
        <taxon>Brachyura</taxon>
        <taxon>Eubrachyura</taxon>
        <taxon>Portunoidea</taxon>
        <taxon>Portunidae</taxon>
        <taxon>Portuninae</taxon>
        <taxon>Portunus</taxon>
    </lineage>
</organism>
<proteinExistence type="predicted"/>
<protein>
    <submittedName>
        <fullName evidence="2">Uncharacterized protein</fullName>
    </submittedName>
</protein>
<accession>A0A5B7CFK5</accession>
<feature type="compositionally biased region" description="Basic and acidic residues" evidence="1">
    <location>
        <begin position="39"/>
        <end position="51"/>
    </location>
</feature>
<comment type="caution">
    <text evidence="2">The sequence shown here is derived from an EMBL/GenBank/DDBJ whole genome shotgun (WGS) entry which is preliminary data.</text>
</comment>
<dbReference type="Proteomes" id="UP000324222">
    <property type="component" value="Unassembled WGS sequence"/>
</dbReference>
<evidence type="ECO:0000313" key="2">
    <source>
        <dbReference type="EMBL" id="MPC08050.1"/>
    </source>
</evidence>
<dbReference type="EMBL" id="VSRR010000015">
    <property type="protein sequence ID" value="MPC08050.1"/>
    <property type="molecule type" value="Genomic_DNA"/>
</dbReference>
<reference evidence="2 3" key="1">
    <citation type="submission" date="2019-05" db="EMBL/GenBank/DDBJ databases">
        <title>Another draft genome of Portunus trituberculatus and its Hox gene families provides insights of decapod evolution.</title>
        <authorList>
            <person name="Jeong J.-H."/>
            <person name="Song I."/>
            <person name="Kim S."/>
            <person name="Choi T."/>
            <person name="Kim D."/>
            <person name="Ryu S."/>
            <person name="Kim W."/>
        </authorList>
    </citation>
    <scope>NUCLEOTIDE SEQUENCE [LARGE SCALE GENOMIC DNA]</scope>
    <source>
        <tissue evidence="2">Muscle</tissue>
    </source>
</reference>
<sequence length="188" mass="21213">MVAMSDGDALRIRCRSETKKKQSRARRSRHDRASCAGSRQHEVKKNTHKGDQQQLKSFMCSDVVILLVAFNEEAMVQVMHEMKIMLHGIKFEYMSTQTKEKKKKKTCPGVRVGVWVCGPDSADTCISGRDPLLRGATKVTLGQYSPGRCDSWGGQCLRETKNRENLKECGDYKRPFDLLSETGGTVIR</sequence>